<evidence type="ECO:0000256" key="1">
    <source>
        <dbReference type="ARBA" id="ARBA00005420"/>
    </source>
</evidence>
<dbReference type="InterPro" id="IPR056483">
    <property type="entry name" value="Hisat_C"/>
</dbReference>
<feature type="domain" description="Histidine N-acetyltransferase C-terminal" evidence="5">
    <location>
        <begin position="400"/>
        <end position="508"/>
    </location>
</feature>
<dbReference type="AlphaFoldDB" id="A0AB34I881"/>
<evidence type="ECO:0000259" key="5">
    <source>
        <dbReference type="Pfam" id="PF24066"/>
    </source>
</evidence>
<feature type="region of interest" description="Disordered" evidence="4">
    <location>
        <begin position="108"/>
        <end position="153"/>
    </location>
</feature>
<feature type="compositionally biased region" description="Basic and acidic residues" evidence="4">
    <location>
        <begin position="118"/>
        <end position="127"/>
    </location>
</feature>
<reference evidence="6 7" key="1">
    <citation type="submission" date="2022-11" db="EMBL/GenBank/DDBJ databases">
        <title>Whole genome sequence of Eschrichtius robustus ER-17-0199.</title>
        <authorList>
            <person name="Bruniche-Olsen A."/>
            <person name="Black A.N."/>
            <person name="Fields C.J."/>
            <person name="Walden K."/>
            <person name="Dewoody J.A."/>
        </authorList>
    </citation>
    <scope>NUCLEOTIDE SEQUENCE [LARGE SCALE GENOMIC DNA]</scope>
    <source>
        <strain evidence="6">ER-17-0199</strain>
        <tissue evidence="6">Blubber</tissue>
    </source>
</reference>
<name>A0AB34I881_ESCRO</name>
<evidence type="ECO:0000313" key="7">
    <source>
        <dbReference type="Proteomes" id="UP001159641"/>
    </source>
</evidence>
<protein>
    <recommendedName>
        <fullName evidence="5">Histidine N-acetyltransferase C-terminal domain-containing protein</fullName>
    </recommendedName>
</protein>
<dbReference type="PANTHER" id="PTHR47403:SF3">
    <property type="entry name" value="N-ACETYLTRANSFERASE 16-RELATED"/>
    <property type="match status" value="1"/>
</dbReference>
<dbReference type="GO" id="GO:0008374">
    <property type="term" value="F:O-acyltransferase activity"/>
    <property type="evidence" value="ECO:0007669"/>
    <property type="project" value="InterPro"/>
</dbReference>
<dbReference type="Proteomes" id="UP001159641">
    <property type="component" value="Unassembled WGS sequence"/>
</dbReference>
<dbReference type="Pfam" id="PF03982">
    <property type="entry name" value="DAGAT"/>
    <property type="match status" value="1"/>
</dbReference>
<keyword evidence="2" id="KW-0808">Transferase</keyword>
<comment type="caution">
    <text evidence="6">The sequence shown here is derived from an EMBL/GenBank/DDBJ whole genome shotgun (WGS) entry which is preliminary data.</text>
</comment>
<comment type="similarity">
    <text evidence="1">Belongs to the diacylglycerol acyltransferase family.</text>
</comment>
<dbReference type="PANTHER" id="PTHR47403">
    <property type="entry name" value="LOC100145250 PROTEIN"/>
    <property type="match status" value="1"/>
</dbReference>
<evidence type="ECO:0000256" key="4">
    <source>
        <dbReference type="SAM" id="MobiDB-lite"/>
    </source>
</evidence>
<organism evidence="6 7">
    <name type="scientific">Eschrichtius robustus</name>
    <name type="common">California gray whale</name>
    <name type="synonym">Eschrichtius gibbosus</name>
    <dbReference type="NCBI Taxonomy" id="9764"/>
    <lineage>
        <taxon>Eukaryota</taxon>
        <taxon>Metazoa</taxon>
        <taxon>Chordata</taxon>
        <taxon>Craniata</taxon>
        <taxon>Vertebrata</taxon>
        <taxon>Euteleostomi</taxon>
        <taxon>Mammalia</taxon>
        <taxon>Eutheria</taxon>
        <taxon>Laurasiatheria</taxon>
        <taxon>Artiodactyla</taxon>
        <taxon>Whippomorpha</taxon>
        <taxon>Cetacea</taxon>
        <taxon>Mysticeti</taxon>
        <taxon>Eschrichtiidae</taxon>
        <taxon>Eschrichtius</taxon>
    </lineage>
</organism>
<dbReference type="InterPro" id="IPR007130">
    <property type="entry name" value="DAGAT"/>
</dbReference>
<gene>
    <name evidence="6" type="ORF">J1605_016602</name>
</gene>
<evidence type="ECO:0000256" key="3">
    <source>
        <dbReference type="ARBA" id="ARBA00023315"/>
    </source>
</evidence>
<evidence type="ECO:0000313" key="6">
    <source>
        <dbReference type="EMBL" id="KAJ8798799.1"/>
    </source>
</evidence>
<dbReference type="Pfam" id="PF24066">
    <property type="entry name" value="Hisat_C"/>
    <property type="match status" value="1"/>
</dbReference>
<dbReference type="EMBL" id="JAIQCJ010000020">
    <property type="protein sequence ID" value="KAJ8798799.1"/>
    <property type="molecule type" value="Genomic_DNA"/>
</dbReference>
<sequence>MLGFKKLLGFSPCLFWGCGLFSANSWGLVPFSRPMTTAGECPSPGKEAAISFMSSASPVRPATPPPAPGRNRVRSRSAPCFLCITGVSSPRPSPSRAAAARTARIPKLWAPEPACRTEQTRPSHRNSESGPDGGGRVPARHRNLTLGAPRGEPFERRALAGAKAGRGPPNGLGPLIALGSVHVIDARETALVEGLRAAPWECGKGAAGMLQRFCSQLVKRRHPGIKVARLTRDDQLASRELKKYHLITKQVRRTRELGWAGLSPRGLRALSPHMQPVTGFSFAADSAEFSEALPLVPACSHIPNSTRPRTVGPPEGPRWEPVGVNVGVTMPRGAGLAALPPPAPRSLVPPAGHLFGPVQRVGPAGGAGRAAGGSAGLRHLLAAAHGGRVGGWRRRGTPPLLSPSVQRDVLPGGTIIQDWQPYRPSESNLSLLAAKGLEWRVDSRARPRVLTLCTRPFPIPPGGNGTWRYLNIYAFGSDGAQVQSQLLWHLQRQAPRLVGLNVMCQLFLAPQLRLHLVDFCQAG</sequence>
<proteinExistence type="inferred from homology"/>
<keyword evidence="3" id="KW-0012">Acyltransferase</keyword>
<evidence type="ECO:0000256" key="2">
    <source>
        <dbReference type="ARBA" id="ARBA00022679"/>
    </source>
</evidence>
<accession>A0AB34I881</accession>
<keyword evidence="7" id="KW-1185">Reference proteome</keyword>